<dbReference type="GeneID" id="108424427"/>
<dbReference type="InterPro" id="IPR002347">
    <property type="entry name" value="SDR_fam"/>
</dbReference>
<keyword evidence="6" id="KW-1185">Reference proteome</keyword>
<proteinExistence type="inferred from homology"/>
<gene>
    <name evidence="5" type="primary">HSDL1</name>
</gene>
<reference evidence="5 6" key="1">
    <citation type="submission" date="2020-10" db="EMBL/GenBank/DDBJ databases">
        <title>Pygocentrus nattereri (red-bellied piranha) genome, fPygNat1, primary haplotype.</title>
        <authorList>
            <person name="Myers G."/>
            <person name="Meyer A."/>
            <person name="Karagic N."/>
            <person name="Pippel M."/>
            <person name="Winkler S."/>
            <person name="Tracey A."/>
            <person name="Wood J."/>
            <person name="Formenti G."/>
            <person name="Howe K."/>
            <person name="Fedrigo O."/>
            <person name="Jarvis E.D."/>
        </authorList>
    </citation>
    <scope>NUCLEOTIDE SEQUENCE [LARGE SCALE GENOMIC DNA]</scope>
</reference>
<dbReference type="RefSeq" id="XP_017547954.1">
    <property type="nucleotide sequence ID" value="XM_017692465.2"/>
</dbReference>
<dbReference type="Gene3D" id="3.40.50.720">
    <property type="entry name" value="NAD(P)-binding Rossmann-like Domain"/>
    <property type="match status" value="1"/>
</dbReference>
<reference evidence="5" key="2">
    <citation type="submission" date="2025-08" db="UniProtKB">
        <authorList>
            <consortium name="Ensembl"/>
        </authorList>
    </citation>
    <scope>IDENTIFICATION</scope>
</reference>
<dbReference type="PANTHER" id="PTHR44889">
    <property type="entry name" value="INACTIVE HYDROXYSTEROID DEHYDROGENASE-LIKE PROTEIN 1"/>
    <property type="match status" value="1"/>
</dbReference>
<evidence type="ECO:0000256" key="2">
    <source>
        <dbReference type="ARBA" id="ARBA00022857"/>
    </source>
</evidence>
<dbReference type="InterPro" id="IPR036291">
    <property type="entry name" value="NAD(P)-bd_dom_sf"/>
</dbReference>
<dbReference type="Pfam" id="PF00106">
    <property type="entry name" value="adh_short"/>
    <property type="match status" value="1"/>
</dbReference>
<evidence type="ECO:0000256" key="3">
    <source>
        <dbReference type="ARBA" id="ARBA00023128"/>
    </source>
</evidence>
<evidence type="ECO:0000256" key="1">
    <source>
        <dbReference type="ARBA" id="ARBA00004173"/>
    </source>
</evidence>
<dbReference type="Proteomes" id="UP001501920">
    <property type="component" value="Chromosome 4"/>
</dbReference>
<dbReference type="GO" id="GO:0005739">
    <property type="term" value="C:mitochondrion"/>
    <property type="evidence" value="ECO:0007669"/>
    <property type="project" value="UniProtKB-SubCell"/>
</dbReference>
<dbReference type="STRING" id="42514.ENSPNAP00000028675"/>
<dbReference type="SUPFAM" id="SSF51735">
    <property type="entry name" value="NAD(P)-binding Rossmann-fold domains"/>
    <property type="match status" value="1"/>
</dbReference>
<dbReference type="OrthoDB" id="5545019at2759"/>
<dbReference type="GeneTree" id="ENSGT00940000160053"/>
<name>A0A3B4DZ27_PYGNA</name>
<keyword evidence="3" id="KW-0496">Mitochondrion</keyword>
<evidence type="ECO:0008006" key="7">
    <source>
        <dbReference type="Google" id="ProtNLM"/>
    </source>
</evidence>
<dbReference type="AlphaFoldDB" id="A0A3B4DZ27"/>
<protein>
    <recommendedName>
        <fullName evidence="7">Inactive hydroxysteroid dehydrogenase-like protein 1</fullName>
    </recommendedName>
</protein>
<sequence>MAAVDSFHLLYREIARSCNCYVETLALVGACYTASKAVVLMRDCYSLIRLHFIPRLVYPRDLVHQYGKWAVISGASEAIAKAYAEELARHGVSIILISSDVRSISDTARSVSETHGVETILIEADFGWGPMACKPIKDAVGDKDIGFVINCLDSSLEVSPDFADLSESKMWNIINNSIAAATLVTRLALPGMAERQRGAVVNISSGGCSRPTPRKAALSACTAFLDHFSRALHYEYGPQGVFVQSLVPYRVASQEDEDSAGVSWLVPQPQVYARHALSTLGISHRTTGYWPHTMQFRLMQCMPEWIWVLGSRVLCRVA</sequence>
<dbReference type="Ensembl" id="ENSPNAT00000015058.2">
    <property type="protein sequence ID" value="ENSPNAP00000028675.1"/>
    <property type="gene ID" value="ENSPNAG00000014452.2"/>
</dbReference>
<keyword evidence="2" id="KW-0521">NADP</keyword>
<evidence type="ECO:0000313" key="5">
    <source>
        <dbReference type="Ensembl" id="ENSPNAP00000028675.1"/>
    </source>
</evidence>
<dbReference type="PIRSF" id="PIRSF000126">
    <property type="entry name" value="11-beta-HSD1"/>
    <property type="match status" value="1"/>
</dbReference>
<reference evidence="5" key="3">
    <citation type="submission" date="2025-09" db="UniProtKB">
        <authorList>
            <consortium name="Ensembl"/>
        </authorList>
    </citation>
    <scope>IDENTIFICATION</scope>
</reference>
<dbReference type="CTD" id="83693"/>
<dbReference type="OMA" id="QYGLMKC"/>
<comment type="similarity">
    <text evidence="4">Belongs to the short-chain dehydrogenases/reductases (SDR) family. 17-beta-HSD 3 subfamily.</text>
</comment>
<dbReference type="InterPro" id="IPR052149">
    <property type="entry name" value="17-beta-HSD3-like"/>
</dbReference>
<evidence type="ECO:0000313" key="6">
    <source>
        <dbReference type="Proteomes" id="UP001501920"/>
    </source>
</evidence>
<dbReference type="CDD" id="cd05356">
    <property type="entry name" value="17beta-HSD1_like_SDR_c"/>
    <property type="match status" value="1"/>
</dbReference>
<dbReference type="PANTHER" id="PTHR44889:SF1">
    <property type="entry name" value="INACTIVE HYDROXYSTEROID DEHYDROGENASE-LIKE PROTEIN 1"/>
    <property type="match status" value="1"/>
</dbReference>
<organism evidence="5 6">
    <name type="scientific">Pygocentrus nattereri</name>
    <name type="common">Red-bellied piranha</name>
    <dbReference type="NCBI Taxonomy" id="42514"/>
    <lineage>
        <taxon>Eukaryota</taxon>
        <taxon>Metazoa</taxon>
        <taxon>Chordata</taxon>
        <taxon>Craniata</taxon>
        <taxon>Vertebrata</taxon>
        <taxon>Euteleostomi</taxon>
        <taxon>Actinopterygii</taxon>
        <taxon>Neopterygii</taxon>
        <taxon>Teleostei</taxon>
        <taxon>Ostariophysi</taxon>
        <taxon>Characiformes</taxon>
        <taxon>Characoidei</taxon>
        <taxon>Pygocentrus</taxon>
    </lineage>
</organism>
<comment type="subcellular location">
    <subcellularLocation>
        <location evidence="1">Mitochondrion</location>
    </subcellularLocation>
</comment>
<accession>A0A3B4DZ27</accession>
<evidence type="ECO:0000256" key="4">
    <source>
        <dbReference type="ARBA" id="ARBA00038261"/>
    </source>
</evidence>